<dbReference type="GO" id="GO:0006487">
    <property type="term" value="P:protein N-linked glycosylation"/>
    <property type="evidence" value="ECO:0007669"/>
    <property type="project" value="TreeGrafter"/>
</dbReference>
<evidence type="ECO:0000313" key="5">
    <source>
        <dbReference type="Proteomes" id="UP000005666"/>
    </source>
</evidence>
<dbReference type="InterPro" id="IPR029044">
    <property type="entry name" value="Nucleotide-diphossugar_trans"/>
</dbReference>
<feature type="coiled-coil region" evidence="2">
    <location>
        <begin position="68"/>
        <end position="106"/>
    </location>
</feature>
<evidence type="ECO:0000256" key="3">
    <source>
        <dbReference type="SAM" id="Phobius"/>
    </source>
</evidence>
<accession>G8C1F9</accession>
<evidence type="ECO:0000256" key="2">
    <source>
        <dbReference type="SAM" id="Coils"/>
    </source>
</evidence>
<dbReference type="HOGENOM" id="CLU_022381_5_0_1"/>
<organism evidence="4 5">
    <name type="scientific">Tetrapisispora phaffii (strain ATCC 24235 / CBS 4417 / NBRC 1672 / NRRL Y-8282 / UCD 70-5)</name>
    <name type="common">Yeast</name>
    <name type="synonym">Fabospora phaffii</name>
    <dbReference type="NCBI Taxonomy" id="1071381"/>
    <lineage>
        <taxon>Eukaryota</taxon>
        <taxon>Fungi</taxon>
        <taxon>Dikarya</taxon>
        <taxon>Ascomycota</taxon>
        <taxon>Saccharomycotina</taxon>
        <taxon>Saccharomycetes</taxon>
        <taxon>Saccharomycetales</taxon>
        <taxon>Saccharomycetaceae</taxon>
        <taxon>Tetrapisispora</taxon>
    </lineage>
</organism>
<dbReference type="EMBL" id="HE612870">
    <property type="protein sequence ID" value="CCE65987.1"/>
    <property type="molecule type" value="Genomic_DNA"/>
</dbReference>
<dbReference type="PANTHER" id="PTHR31834:SF11">
    <property type="entry name" value="GLYCOSYLTRANSFERASE HOC1-RELATED"/>
    <property type="match status" value="1"/>
</dbReference>
<dbReference type="OMA" id="WIPENVS"/>
<dbReference type="InterPro" id="IPR007577">
    <property type="entry name" value="GlycoTrfase_DXD_sugar-bd_CS"/>
</dbReference>
<dbReference type="Pfam" id="PF04488">
    <property type="entry name" value="Gly_transf_sug"/>
    <property type="match status" value="1"/>
</dbReference>
<evidence type="ECO:0000256" key="1">
    <source>
        <dbReference type="ARBA" id="ARBA00009003"/>
    </source>
</evidence>
<protein>
    <recommendedName>
        <fullName evidence="6">Glycosyltransferase family 32 protein</fullName>
    </recommendedName>
</protein>
<dbReference type="PANTHER" id="PTHR31834">
    <property type="entry name" value="INITIATION-SPECIFIC ALPHA-1,6-MANNOSYLTRANSFERASE"/>
    <property type="match status" value="1"/>
</dbReference>
<dbReference type="KEGG" id="tpf:TPHA_0O00150"/>
<dbReference type="GO" id="GO:0000009">
    <property type="term" value="F:alpha-1,6-mannosyltransferase activity"/>
    <property type="evidence" value="ECO:0007669"/>
    <property type="project" value="InterPro"/>
</dbReference>
<proteinExistence type="inferred from homology"/>
<feature type="coiled-coil region" evidence="2">
    <location>
        <begin position="144"/>
        <end position="171"/>
    </location>
</feature>
<dbReference type="RefSeq" id="XP_003688421.1">
    <property type="nucleotide sequence ID" value="XM_003688373.1"/>
</dbReference>
<dbReference type="OrthoDB" id="411251at2759"/>
<gene>
    <name evidence="4" type="primary">TPHA0O00150</name>
    <name evidence="4" type="ordered locus">TPHA_0O00150</name>
</gene>
<dbReference type="AlphaFoldDB" id="G8C1F9"/>
<feature type="transmembrane region" description="Helical" evidence="3">
    <location>
        <begin position="12"/>
        <end position="30"/>
    </location>
</feature>
<dbReference type="SUPFAM" id="SSF53448">
    <property type="entry name" value="Nucleotide-diphospho-sugar transferases"/>
    <property type="match status" value="1"/>
</dbReference>
<keyword evidence="5" id="KW-1185">Reference proteome</keyword>
<dbReference type="InterPro" id="IPR039367">
    <property type="entry name" value="Och1-like"/>
</dbReference>
<evidence type="ECO:0008006" key="6">
    <source>
        <dbReference type="Google" id="ProtNLM"/>
    </source>
</evidence>
<dbReference type="Gene3D" id="3.90.550.20">
    <property type="match status" value="1"/>
</dbReference>
<dbReference type="STRING" id="1071381.G8C1F9"/>
<dbReference type="GeneID" id="11530601"/>
<evidence type="ECO:0000313" key="4">
    <source>
        <dbReference type="EMBL" id="CCE65987.1"/>
    </source>
</evidence>
<name>G8C1F9_TETPH</name>
<keyword evidence="2" id="KW-0175">Coiled coil</keyword>
<sequence length="446" mass="51681">MTKLKRGAIIRRLVVAFTVGFFILIGLFKLKSHHKDTDLNSLIPNLPIDIRQNLLAATNDRKHDTETMQKFEELFKEIKKNQEEQSKQLEKQRRLLDSKIQKIKVQNKKEATLRESLAFTYEYDQSRKLPAYIWQLYPTDKKQQLELKKKIEQARAEGKEISQEMSDTEQVDLNKWEAKNPGFVHEVFNHVVMKALVQHFYANIPAVVEAFETLPSDILKVDFFKYLILYARGGVYADIDTDPIQAIPNWIPENVNPKSVGLLIGIEHDAELPGWENFYVRRLQFGTWIIQAKPGHPIIKEVIARITEETLKRKRENNLNVNLRNNLNLMSWTGSALFTDTIFAYFNNYLKSGISTPVTWREFHKLTEPVLLSDVLVFPRGSFNVQKKAKVTDQSGTAKDKLVINEEEADPLDKILLDKSLQLVSHNIENFWKAPKQKVDQAAKKQ</sequence>
<dbReference type="eggNOG" id="ENOG502QW2I">
    <property type="taxonomic scope" value="Eukaryota"/>
</dbReference>
<reference evidence="4 5" key="1">
    <citation type="journal article" date="2011" name="Proc. Natl. Acad. Sci. U.S.A.">
        <title>Evolutionary erosion of yeast sex chromosomes by mating-type switching accidents.</title>
        <authorList>
            <person name="Gordon J.L."/>
            <person name="Armisen D."/>
            <person name="Proux-Wera E."/>
            <person name="Oheigeartaigh S.S."/>
            <person name="Byrne K.P."/>
            <person name="Wolfe K.H."/>
        </authorList>
    </citation>
    <scope>NUCLEOTIDE SEQUENCE [LARGE SCALE GENOMIC DNA]</scope>
    <source>
        <strain evidence="5">ATCC 24235 / CBS 4417 / NBRC 1672 / NRRL Y-8282 / UCD 70-5</strain>
    </source>
</reference>
<keyword evidence="3" id="KW-0472">Membrane</keyword>
<comment type="similarity">
    <text evidence="1">Belongs to the glycosyltransferase 32 family.</text>
</comment>
<keyword evidence="3" id="KW-1133">Transmembrane helix</keyword>
<dbReference type="Proteomes" id="UP000005666">
    <property type="component" value="Chromosome 15"/>
</dbReference>
<dbReference type="GO" id="GO:0000136">
    <property type="term" value="C:mannan polymerase complex"/>
    <property type="evidence" value="ECO:0007669"/>
    <property type="project" value="TreeGrafter"/>
</dbReference>
<keyword evidence="3" id="KW-0812">Transmembrane</keyword>